<reference evidence="1" key="1">
    <citation type="submission" date="2021-01" db="EMBL/GenBank/DDBJ databases">
        <authorList>
            <consortium name="Genoscope - CEA"/>
            <person name="William W."/>
        </authorList>
    </citation>
    <scope>NUCLEOTIDE SEQUENCE</scope>
</reference>
<dbReference type="AlphaFoldDB" id="A0A8S1WQ61"/>
<comment type="caution">
    <text evidence="1">The sequence shown here is derived from an EMBL/GenBank/DDBJ whole genome shotgun (WGS) entry which is preliminary data.</text>
</comment>
<organism evidence="1 2">
    <name type="scientific">Paramecium pentaurelia</name>
    <dbReference type="NCBI Taxonomy" id="43138"/>
    <lineage>
        <taxon>Eukaryota</taxon>
        <taxon>Sar</taxon>
        <taxon>Alveolata</taxon>
        <taxon>Ciliophora</taxon>
        <taxon>Intramacronucleata</taxon>
        <taxon>Oligohymenophorea</taxon>
        <taxon>Peniculida</taxon>
        <taxon>Parameciidae</taxon>
        <taxon>Paramecium</taxon>
    </lineage>
</organism>
<gene>
    <name evidence="1" type="ORF">PPENT_87.1.T0980210</name>
</gene>
<protein>
    <submittedName>
        <fullName evidence="1">Uncharacterized protein</fullName>
    </submittedName>
</protein>
<name>A0A8S1WQ61_9CILI</name>
<dbReference type="Proteomes" id="UP000689195">
    <property type="component" value="Unassembled WGS sequence"/>
</dbReference>
<keyword evidence="2" id="KW-1185">Reference proteome</keyword>
<proteinExistence type="predicted"/>
<evidence type="ECO:0000313" key="1">
    <source>
        <dbReference type="EMBL" id="CAD8191352.1"/>
    </source>
</evidence>
<evidence type="ECO:0000313" key="2">
    <source>
        <dbReference type="Proteomes" id="UP000689195"/>
    </source>
</evidence>
<accession>A0A8S1WQ61</accession>
<dbReference type="EMBL" id="CAJJDO010000098">
    <property type="protein sequence ID" value="CAD8191352.1"/>
    <property type="molecule type" value="Genomic_DNA"/>
</dbReference>
<sequence>MNFHPVYTQTRKQINSALRKGDGILILLQLKSITLQGVIPSISNTFRFGLWSKFNPLTSNLLVGSAGLFDNHRNHLHSAVEESSLNFNLIYYDCIDYSFEKTSKTIDVKPQEYENIWQDCQILQSSLQERFELIFIHQQKSMRENLKIKQPSKYQSLKLIFVVA</sequence>